<dbReference type="AlphaFoldDB" id="A0A494X1D5"/>
<evidence type="ECO:0000313" key="1">
    <source>
        <dbReference type="EMBL" id="RKO66664.1"/>
    </source>
</evidence>
<sequence length="74" mass="8333">MVVVRGTSERIIAHIQDHEICFAIPWVRLEDVLTGLGATHKAGAMRFPNPFLGMRSRLVFPKSYHALEKAFGIK</sequence>
<reference evidence="1 2" key="1">
    <citation type="submission" date="2018-10" db="EMBL/GenBank/DDBJ databases">
        <authorList>
            <person name="Grouzdev D.S."/>
            <person name="Krutkina M.S."/>
            <person name="Tourova T.P."/>
            <person name="Nazina T.N."/>
        </authorList>
    </citation>
    <scope>NUCLEOTIDE SEQUENCE [LARGE SCALE GENOMIC DNA]</scope>
    <source>
        <strain evidence="1 2">435</strain>
    </source>
</reference>
<keyword evidence="2" id="KW-1185">Reference proteome</keyword>
<gene>
    <name evidence="1" type="ORF">D7024_06700</name>
</gene>
<name>A0A494X1D5_9FIRM</name>
<protein>
    <submittedName>
        <fullName evidence="1">Uncharacterized protein</fullName>
    </submittedName>
</protein>
<comment type="caution">
    <text evidence="1">The sequence shown here is derived from an EMBL/GenBank/DDBJ whole genome shotgun (WGS) entry which is preliminary data.</text>
</comment>
<dbReference type="Proteomes" id="UP000271256">
    <property type="component" value="Unassembled WGS sequence"/>
</dbReference>
<organism evidence="1 2">
    <name type="scientific">Desulfofundulus salinus</name>
    <dbReference type="NCBI Taxonomy" id="2419843"/>
    <lineage>
        <taxon>Bacteria</taxon>
        <taxon>Bacillati</taxon>
        <taxon>Bacillota</taxon>
        <taxon>Clostridia</taxon>
        <taxon>Eubacteriales</taxon>
        <taxon>Peptococcaceae</taxon>
        <taxon>Desulfofundulus</taxon>
    </lineage>
</organism>
<proteinExistence type="predicted"/>
<accession>A0A494X1D5</accession>
<evidence type="ECO:0000313" key="2">
    <source>
        <dbReference type="Proteomes" id="UP000271256"/>
    </source>
</evidence>
<dbReference type="EMBL" id="RBWE01000001">
    <property type="protein sequence ID" value="RKO66664.1"/>
    <property type="molecule type" value="Genomic_DNA"/>
</dbReference>